<keyword evidence="2 3" id="KW-0808">Transferase</keyword>
<dbReference type="Proteomes" id="UP001291926">
    <property type="component" value="Unassembled WGS sequence"/>
</dbReference>
<name>A0ABR0DV60_9LAMI</name>
<proteinExistence type="inferred from homology"/>
<dbReference type="SUPFAM" id="SSF53756">
    <property type="entry name" value="UDP-Glycosyltransferase/glycogen phosphorylase"/>
    <property type="match status" value="1"/>
</dbReference>
<comment type="similarity">
    <text evidence="1 3">Belongs to the UDP-glycosyltransferase family.</text>
</comment>
<protein>
    <recommendedName>
        <fullName evidence="4">Glycosyltransferase</fullName>
        <ecNumber evidence="4">2.4.1.-</ecNumber>
    </recommendedName>
</protein>
<evidence type="ECO:0000313" key="6">
    <source>
        <dbReference type="Proteomes" id="UP001291926"/>
    </source>
</evidence>
<organism evidence="5 6">
    <name type="scientific">Penstemon davidsonii</name>
    <dbReference type="NCBI Taxonomy" id="160366"/>
    <lineage>
        <taxon>Eukaryota</taxon>
        <taxon>Viridiplantae</taxon>
        <taxon>Streptophyta</taxon>
        <taxon>Embryophyta</taxon>
        <taxon>Tracheophyta</taxon>
        <taxon>Spermatophyta</taxon>
        <taxon>Magnoliopsida</taxon>
        <taxon>eudicotyledons</taxon>
        <taxon>Gunneridae</taxon>
        <taxon>Pentapetalae</taxon>
        <taxon>asterids</taxon>
        <taxon>lamiids</taxon>
        <taxon>Lamiales</taxon>
        <taxon>Plantaginaceae</taxon>
        <taxon>Cheloneae</taxon>
        <taxon>Penstemon</taxon>
    </lineage>
</organism>
<reference evidence="5 6" key="1">
    <citation type="journal article" date="2023" name="bioRxiv">
        <title>Genome report: Whole genome sequence and annotation of Penstemon davidsonii.</title>
        <authorList>
            <person name="Ostevik K.L."/>
            <person name="Alabady M."/>
            <person name="Zhang M."/>
            <person name="Rausher M.D."/>
        </authorList>
    </citation>
    <scope>NUCLEOTIDE SEQUENCE [LARGE SCALE GENOMIC DNA]</scope>
    <source>
        <strain evidence="5">DNT005</strain>
        <tissue evidence="5">Whole leaf</tissue>
    </source>
</reference>
<dbReference type="Pfam" id="PF00201">
    <property type="entry name" value="UDPGT"/>
    <property type="match status" value="1"/>
</dbReference>
<dbReference type="InterPro" id="IPR002213">
    <property type="entry name" value="UDP_glucos_trans"/>
</dbReference>
<dbReference type="PANTHER" id="PTHR48047:SF123">
    <property type="entry name" value="GLYCOSYLTRANSFERASE"/>
    <property type="match status" value="1"/>
</dbReference>
<keyword evidence="6" id="KW-1185">Reference proteome</keyword>
<dbReference type="EC" id="2.4.1.-" evidence="4"/>
<evidence type="ECO:0000256" key="3">
    <source>
        <dbReference type="RuleBase" id="RU003718"/>
    </source>
</evidence>
<evidence type="ECO:0000313" key="5">
    <source>
        <dbReference type="EMBL" id="KAK4493113.1"/>
    </source>
</evidence>
<sequence>MAENCRPPLHIYFIPLLAPGHMIPLVEMARQISRHKAKATILLTNLHAAQFSSSIERDKHHHGLDINIRQIKFPNVQVGLPENCESLSSVTTSEMALKFDKALSLLQEPAIELLKQDKADCIVADFFVPWTTQVAEKLGIPRLIFQTTGFFPLCVYHSLITHKPFIGIHSDSETFTVPELPHVIKMSKRQIPDFVTQESENPTSKIFVNAAKTEETCYGVIVNSFKELEPDYVDHYRNKICRKVWHIGPVSLCNNETKDKAQRVELPTRALAAENCLKWLHTQEPNSVVYVSFGTLCLISDTQLREIAIGLESSQQKFIWAVKYDEHNKGFRLPQGFEERIEGKGLIINGWVPQLMILEHESVGGFLTHCGWNSLLEGITAAVPMITWPISSEQFDNEKLVTEILKIGVGIGVQEWSKRTDVNRVLIGNEKIAKGVRDFMIGEEAMEMRKRVSYLSDEAKKAVEVGGSSYSDIESLLEELRLNCNN</sequence>
<dbReference type="PANTHER" id="PTHR48047">
    <property type="entry name" value="GLYCOSYLTRANSFERASE"/>
    <property type="match status" value="1"/>
</dbReference>
<comment type="caution">
    <text evidence="5">The sequence shown here is derived from an EMBL/GenBank/DDBJ whole genome shotgun (WGS) entry which is preliminary data.</text>
</comment>
<evidence type="ECO:0000256" key="4">
    <source>
        <dbReference type="RuleBase" id="RU362057"/>
    </source>
</evidence>
<dbReference type="EMBL" id="JAYDYQ010000837">
    <property type="protein sequence ID" value="KAK4493113.1"/>
    <property type="molecule type" value="Genomic_DNA"/>
</dbReference>
<dbReference type="InterPro" id="IPR035595">
    <property type="entry name" value="UDP_glycos_trans_CS"/>
</dbReference>
<gene>
    <name evidence="5" type="ORF">RD792_018041</name>
</gene>
<keyword evidence="3" id="KW-0328">Glycosyltransferase</keyword>
<accession>A0ABR0DV60</accession>
<dbReference type="PROSITE" id="PS00375">
    <property type="entry name" value="UDPGT"/>
    <property type="match status" value="1"/>
</dbReference>
<evidence type="ECO:0000256" key="2">
    <source>
        <dbReference type="ARBA" id="ARBA00022679"/>
    </source>
</evidence>
<dbReference type="CDD" id="cd03784">
    <property type="entry name" value="GT1_Gtf-like"/>
    <property type="match status" value="1"/>
</dbReference>
<evidence type="ECO:0000256" key="1">
    <source>
        <dbReference type="ARBA" id="ARBA00009995"/>
    </source>
</evidence>
<dbReference type="Gene3D" id="3.40.50.2000">
    <property type="entry name" value="Glycogen Phosphorylase B"/>
    <property type="match status" value="2"/>
</dbReference>